<dbReference type="CDD" id="cd03288">
    <property type="entry name" value="ABCC_SUR2"/>
    <property type="match status" value="1"/>
</dbReference>
<dbReference type="PANTHER" id="PTHR24223">
    <property type="entry name" value="ATP-BINDING CASSETTE SUB-FAMILY C"/>
    <property type="match status" value="1"/>
</dbReference>
<feature type="transmembrane region" description="Helical" evidence="13">
    <location>
        <begin position="1295"/>
        <end position="1315"/>
    </location>
</feature>
<dbReference type="FunFam" id="1.20.1560.10:FF:000005">
    <property type="entry name" value="ATP-binding cassette, sub-family C (CFTR/MRP), member 9"/>
    <property type="match status" value="1"/>
</dbReference>
<feature type="transmembrane region" description="Helical" evidence="13">
    <location>
        <begin position="1172"/>
        <end position="1194"/>
    </location>
</feature>
<dbReference type="InterPro" id="IPR000844">
    <property type="entry name" value="ABCC8"/>
</dbReference>
<dbReference type="GO" id="GO:0033198">
    <property type="term" value="P:response to ATP"/>
    <property type="evidence" value="ECO:0007669"/>
    <property type="project" value="UniProtKB-ARBA"/>
</dbReference>
<name>A0A1A8JHT8_NOTKU</name>
<dbReference type="InterPro" id="IPR050173">
    <property type="entry name" value="ABC_transporter_C-like"/>
</dbReference>
<dbReference type="FunFam" id="1.20.1560.10:FF:000006">
    <property type="entry name" value="ATP-binding cassette, sub-family C (CFTR/MRP), member 9"/>
    <property type="match status" value="1"/>
</dbReference>
<dbReference type="FunFam" id="3.40.50.300:FF:000197">
    <property type="entry name" value="ATP-binding cassette, sub-family C (CFTR/MRP), member 9"/>
    <property type="match status" value="1"/>
</dbReference>
<dbReference type="SUPFAM" id="SSF52540">
    <property type="entry name" value="P-loop containing nucleoside triphosphate hydrolases"/>
    <property type="match status" value="2"/>
</dbReference>
<dbReference type="GO" id="GO:0140359">
    <property type="term" value="F:ABC-type transporter activity"/>
    <property type="evidence" value="ECO:0007669"/>
    <property type="project" value="InterPro"/>
</dbReference>
<evidence type="ECO:0000256" key="4">
    <source>
        <dbReference type="ARBA" id="ARBA00022692"/>
    </source>
</evidence>
<keyword evidence="11" id="KW-0325">Glycoprotein</keyword>
<dbReference type="Gene3D" id="3.40.50.300">
    <property type="entry name" value="P-loop containing nucleotide triphosphate hydrolases"/>
    <property type="match status" value="2"/>
</dbReference>
<dbReference type="PANTHER" id="PTHR24223:SF187">
    <property type="entry name" value="ATP-BINDING CASSETTE SUB-FAMILY C MEMBER 8"/>
    <property type="match status" value="1"/>
</dbReference>
<organism evidence="16">
    <name type="scientific">Nothobranchius kuhntae</name>
    <name type="common">Beira killifish</name>
    <dbReference type="NCBI Taxonomy" id="321403"/>
    <lineage>
        <taxon>Eukaryota</taxon>
        <taxon>Metazoa</taxon>
        <taxon>Chordata</taxon>
        <taxon>Craniata</taxon>
        <taxon>Vertebrata</taxon>
        <taxon>Euteleostomi</taxon>
        <taxon>Actinopterygii</taxon>
        <taxon>Neopterygii</taxon>
        <taxon>Teleostei</taxon>
        <taxon>Neoteleostei</taxon>
        <taxon>Acanthomorphata</taxon>
        <taxon>Ovalentaria</taxon>
        <taxon>Atherinomorphae</taxon>
        <taxon>Cyprinodontiformes</taxon>
        <taxon>Nothobranchiidae</taxon>
        <taxon>Nothobranchius</taxon>
    </lineage>
</organism>
<dbReference type="GO" id="GO:0032991">
    <property type="term" value="C:protein-containing complex"/>
    <property type="evidence" value="ECO:0007669"/>
    <property type="project" value="UniProtKB-ARBA"/>
</dbReference>
<feature type="transmembrane region" description="Helical" evidence="13">
    <location>
        <begin position="85"/>
        <end position="106"/>
    </location>
</feature>
<dbReference type="PROSITE" id="PS00211">
    <property type="entry name" value="ABC_TRANSPORTER_1"/>
    <property type="match status" value="2"/>
</dbReference>
<keyword evidence="4 13" id="KW-0812">Transmembrane</keyword>
<dbReference type="Pfam" id="PF00664">
    <property type="entry name" value="ABC_membrane"/>
    <property type="match status" value="2"/>
</dbReference>
<feature type="domain" description="ABC transporter" evidence="14">
    <location>
        <begin position="695"/>
        <end position="945"/>
    </location>
</feature>
<feature type="transmembrane region" description="Helical" evidence="13">
    <location>
        <begin position="319"/>
        <end position="340"/>
    </location>
</feature>
<feature type="transmembrane region" description="Helical" evidence="13">
    <location>
        <begin position="440"/>
        <end position="459"/>
    </location>
</feature>
<feature type="transmembrane region" description="Helical" evidence="13">
    <location>
        <begin position="1079"/>
        <end position="1105"/>
    </location>
</feature>
<dbReference type="PRINTS" id="PR01093">
    <property type="entry name" value="SULFNYLUR1"/>
</dbReference>
<keyword evidence="10" id="KW-0675">Receptor</keyword>
<dbReference type="PROSITE" id="PS50893">
    <property type="entry name" value="ABC_TRANSPORTER_2"/>
    <property type="match status" value="2"/>
</dbReference>
<accession>A0A1A8JHT8</accession>
<feature type="transmembrane region" description="Helical" evidence="13">
    <location>
        <begin position="1270"/>
        <end position="1289"/>
    </location>
</feature>
<feature type="domain" description="ABC transmembrane type-1" evidence="15">
    <location>
        <begin position="1029"/>
        <end position="1322"/>
    </location>
</feature>
<dbReference type="PROSITE" id="PS50929">
    <property type="entry name" value="ABC_TM1F"/>
    <property type="match status" value="2"/>
</dbReference>
<dbReference type="InterPro" id="IPR003593">
    <property type="entry name" value="AAA+_ATPase"/>
</dbReference>
<evidence type="ECO:0000256" key="13">
    <source>
        <dbReference type="SAM" id="Phobius"/>
    </source>
</evidence>
<dbReference type="InterPro" id="IPR011527">
    <property type="entry name" value="ABC1_TM_dom"/>
</dbReference>
<evidence type="ECO:0000259" key="14">
    <source>
        <dbReference type="PROSITE" id="PS50893"/>
    </source>
</evidence>
<evidence type="ECO:0000256" key="11">
    <source>
        <dbReference type="ARBA" id="ARBA00023180"/>
    </source>
</evidence>
<feature type="domain" description="ABC transmembrane type-1" evidence="15">
    <location>
        <begin position="312"/>
        <end position="614"/>
    </location>
</feature>
<feature type="transmembrane region" description="Helical" evidence="13">
    <location>
        <begin position="583"/>
        <end position="605"/>
    </location>
</feature>
<comment type="similarity">
    <text evidence="2">Belongs to the ABC transporter superfamily. ABCC family. Conjugate transporter (TC 3.A.1.208) subfamily.</text>
</comment>
<feature type="compositionally biased region" description="Acidic residues" evidence="12">
    <location>
        <begin position="984"/>
        <end position="999"/>
    </location>
</feature>
<evidence type="ECO:0000256" key="8">
    <source>
        <dbReference type="ARBA" id="ARBA00022989"/>
    </source>
</evidence>
<keyword evidence="8 13" id="KW-1133">Transmembrane helix</keyword>
<keyword evidence="5" id="KW-0677">Repeat</keyword>
<keyword evidence="7 16" id="KW-0067">ATP-binding</keyword>
<evidence type="ECO:0000256" key="2">
    <source>
        <dbReference type="ARBA" id="ARBA00009726"/>
    </source>
</evidence>
<dbReference type="CDD" id="cd18591">
    <property type="entry name" value="ABC_6TM_SUR1_D1_like"/>
    <property type="match status" value="1"/>
</dbReference>
<dbReference type="Gene3D" id="1.20.1560.10">
    <property type="entry name" value="ABC transporter type 1, transmembrane domain"/>
    <property type="match status" value="2"/>
</dbReference>
<dbReference type="PRINTS" id="PR01092">
    <property type="entry name" value="SULFNYLUREAR"/>
</dbReference>
<feature type="region of interest" description="Disordered" evidence="12">
    <location>
        <begin position="664"/>
        <end position="689"/>
    </location>
</feature>
<feature type="region of interest" description="Disordered" evidence="12">
    <location>
        <begin position="974"/>
        <end position="1000"/>
    </location>
</feature>
<evidence type="ECO:0000256" key="10">
    <source>
        <dbReference type="ARBA" id="ARBA00023170"/>
    </source>
</evidence>
<reference evidence="16" key="1">
    <citation type="submission" date="2016-05" db="EMBL/GenBank/DDBJ databases">
        <authorList>
            <person name="Lavstsen T."/>
            <person name="Jespersen J.S."/>
        </authorList>
    </citation>
    <scope>NUCLEOTIDE SEQUENCE</scope>
    <source>
        <tissue evidence="16">Brain</tissue>
    </source>
</reference>
<dbReference type="FunFam" id="3.40.50.300:FF:000394">
    <property type="entry name" value="ATP-binding cassette, sub-family C (CFTR/MRP), member 9"/>
    <property type="match status" value="1"/>
</dbReference>
<keyword evidence="6" id="KW-0547">Nucleotide-binding</keyword>
<comment type="subcellular location">
    <subcellularLocation>
        <location evidence="1">Cell membrane</location>
        <topology evidence="1">Multi-pass membrane protein</topology>
    </subcellularLocation>
</comment>
<dbReference type="SMART" id="SM00382">
    <property type="entry name" value="AAA"/>
    <property type="match status" value="2"/>
</dbReference>
<reference evidence="16" key="2">
    <citation type="submission" date="2016-06" db="EMBL/GenBank/DDBJ databases">
        <title>The genome of a short-lived fish provides insights into sex chromosome evolution and the genetic control of aging.</title>
        <authorList>
            <person name="Reichwald K."/>
            <person name="Felder M."/>
            <person name="Petzold A."/>
            <person name="Koch P."/>
            <person name="Groth M."/>
            <person name="Platzer M."/>
        </authorList>
    </citation>
    <scope>NUCLEOTIDE SEQUENCE</scope>
    <source>
        <tissue evidence="16">Brain</tissue>
    </source>
</reference>
<keyword evidence="3" id="KW-0813">Transport</keyword>
<dbReference type="GO" id="GO:0071805">
    <property type="term" value="P:potassium ion transmembrane transport"/>
    <property type="evidence" value="ECO:0007669"/>
    <property type="project" value="UniProtKB-ARBA"/>
</dbReference>
<feature type="compositionally biased region" description="Polar residues" evidence="12">
    <location>
        <begin position="672"/>
        <end position="685"/>
    </location>
</feature>
<dbReference type="CDD" id="cd18602">
    <property type="entry name" value="ABC_6TM_SUR1_D2_like"/>
    <property type="match status" value="1"/>
</dbReference>
<feature type="transmembrane region" description="Helical" evidence="13">
    <location>
        <begin position="548"/>
        <end position="577"/>
    </location>
</feature>
<feature type="domain" description="ABC transporter" evidence="14">
    <location>
        <begin position="1361"/>
        <end position="1595"/>
    </location>
</feature>
<feature type="transmembrane region" description="Helical" evidence="13">
    <location>
        <begin position="363"/>
        <end position="380"/>
    </location>
</feature>
<gene>
    <name evidence="16" type="primary">ABCC8</name>
</gene>
<dbReference type="InterPro" id="IPR036640">
    <property type="entry name" value="ABC1_TM_sf"/>
</dbReference>
<sequence>MISRYKPSPSSTMSLAFCGSESNSSAYNVDRGVLNNGCFLDALNVVPHVFLLFITFPILFIGWGSQSSKVHIHHSTWLHFPGHNLRWLLTFVLLFILVCEIAEGIVSDGFSQSLHLHLYMPAALAFMAGITSIVYYHNIETSNFPKLLLALLIYWVLAFVMKTIKFAKYTEHGISPGQLRYCITGLLVLLYGLLLAVEINVIMGRRYMCFATPMEVKPPEDLQDLGVRFLQPFVNLLSKATYWWMNTFITSAHRRPIDLKVIGKLPIAMRALTNYIKLRQEFEEQKKPQGTAPQGPKWIWQALRKAFGRPLILSITFRFMADLLGFAGPLCISGIVHHISKDNRTIQQPMKLLGIYFISSKEFLENAYVLAVLLFIALLLQRTFLQASYYVAIETGINLRGAIQTKIYNKIMRLCTSNMSMGELTVGQICNLVAIDTNQLMWFFFLCPNLWAMPVQIILGVILLYYLLGISALIGATIIAVLAPVQYFVATKLSQTQKSTLEYSSERLKKTNELLRGIKLLKLYAWEHIFRDSVEETRGKELTSLQAFALYTSISIFMNAAIPIAAVLTTFVVHVHISEDADLSPAVAFASLSLFHILVTPLFLLSSVVRSTVKALVSVQKLSEFFSSDEIGDEQEPKATLTSSCSNHNQNRYQAVPLKVVNRKRPPRDDWNNYSSQGEQESDGPSQEVDRDICIKITGGYFTWTDGPPTLSNVDIKIPFGKLTMIVGQVGCGKSSLLLAALGEMQRISGTVIWNSLPGLESEGDESPTDKDAASDTDIRKRGPVAYASQKPWLLNTSVVENITFEMPMIKSRYKTVIEACSLQPDIDILPQGDQTEIGERGIILSGGQKQRISVARALYQQTNVVFLDDPFSALDIHLSDHLMQDGILKMLREEKRTVVLVTHKLQYLPHADWIIAMKDGSIQTEGTLKDIQNAEPELFEHWRTLMHRQDREFETETVAASMTDMERKNLRRAMYSRDAARTEEDEEEDSVESEDDDNLSQVMRQRATIPWRSCGTYLSSAGVLLLTLLLLSQLFKHTLMVAIDYWLAHWTSHVITTKLGTAAHNCTVVQACGFSHSWYLSVFSVLCCLGIILCLATSVTVEWTGLRVAKELHHNLLNKIILAPMRLFETTPLGSILNRFSTDTNTIDQHIPTTLECLSRSTLLCLSALGVISYVTPVFLVALLPLAVACYFIQKYFRMASRDLQQLEDSTQLPLLSHFSETVEGLTTIRALRYEPRFRQRLLQFTDANNIASLFLTAANRWLEVRMEYIGACVVLVAAVASITNSLYDQLSPGLVGLGLTYALMVSNYINWMVRNLADMEVQLGSVKRINGLLKTEPENYEGLLTVAQVPDGWPRQGEIKIQNLSVRYDTTLKAVLKNVNAHVSPGQKVGICGRTGSGKSSFSLAFFRMVDMFEGRIVIDNIDISKLPLQTLRSRLSIILQDPILFSGTIRFNLDPEMKATDEMLWEALEIAQLKSVVKALPGGLDATVTEGGENFSQGQRQLFCLARAFVRKSSILIMDEATASIDMATESILQKVVMTAFADRTVVTIAHRVHTILNADLVIVMKRGIILEYDTPQALLDREDSIFASFVRADK</sequence>
<dbReference type="EMBL" id="HAED01021923">
    <property type="protein sequence ID" value="SBR08676.1"/>
    <property type="molecule type" value="Transcribed_RNA"/>
</dbReference>
<dbReference type="InterPro" id="IPR027417">
    <property type="entry name" value="P-loop_NTPase"/>
</dbReference>
<feature type="transmembrane region" description="Helical" evidence="13">
    <location>
        <begin position="42"/>
        <end position="64"/>
    </location>
</feature>
<dbReference type="GO" id="GO:0005886">
    <property type="term" value="C:plasma membrane"/>
    <property type="evidence" value="ECO:0007669"/>
    <property type="project" value="UniProtKB-SubCell"/>
</dbReference>
<dbReference type="InterPro" id="IPR017871">
    <property type="entry name" value="ABC_transporter-like_CS"/>
</dbReference>
<dbReference type="GO" id="GO:0005524">
    <property type="term" value="F:ATP binding"/>
    <property type="evidence" value="ECO:0007669"/>
    <property type="project" value="UniProtKB-KW"/>
</dbReference>
<evidence type="ECO:0000313" key="16">
    <source>
        <dbReference type="EMBL" id="SBR08676.1"/>
    </source>
</evidence>
<evidence type="ECO:0000256" key="6">
    <source>
        <dbReference type="ARBA" id="ARBA00022741"/>
    </source>
</evidence>
<keyword evidence="9 13" id="KW-0472">Membrane</keyword>
<dbReference type="InterPro" id="IPR000388">
    <property type="entry name" value="ABCC8/9"/>
</dbReference>
<dbReference type="SUPFAM" id="SSF90123">
    <property type="entry name" value="ABC transporter transmembrane region"/>
    <property type="match status" value="2"/>
</dbReference>
<evidence type="ECO:0000256" key="1">
    <source>
        <dbReference type="ARBA" id="ARBA00004651"/>
    </source>
</evidence>
<feature type="transmembrane region" description="Helical" evidence="13">
    <location>
        <begin position="465"/>
        <end position="489"/>
    </location>
</feature>
<evidence type="ECO:0000256" key="12">
    <source>
        <dbReference type="SAM" id="MobiDB-lite"/>
    </source>
</evidence>
<feature type="transmembrane region" description="Helical" evidence="13">
    <location>
        <begin position="178"/>
        <end position="197"/>
    </location>
</feature>
<feature type="transmembrane region" description="Helical" evidence="13">
    <location>
        <begin position="118"/>
        <end position="136"/>
    </location>
</feature>
<feature type="region of interest" description="Disordered" evidence="12">
    <location>
        <begin position="759"/>
        <end position="778"/>
    </location>
</feature>
<feature type="transmembrane region" description="Helical" evidence="13">
    <location>
        <begin position="1015"/>
        <end position="1036"/>
    </location>
</feature>
<dbReference type="Pfam" id="PF00005">
    <property type="entry name" value="ABC_tran"/>
    <property type="match status" value="2"/>
</dbReference>
<dbReference type="GO" id="GO:0016887">
    <property type="term" value="F:ATP hydrolysis activity"/>
    <property type="evidence" value="ECO:0007669"/>
    <property type="project" value="InterPro"/>
</dbReference>
<protein>
    <submittedName>
        <fullName evidence="16">ATP-binding cassette, sub-family C (CFTR/MRP), member 8</fullName>
    </submittedName>
</protein>
<feature type="compositionally biased region" description="Basic and acidic residues" evidence="12">
    <location>
        <begin position="768"/>
        <end position="778"/>
    </location>
</feature>
<dbReference type="InterPro" id="IPR003439">
    <property type="entry name" value="ABC_transporter-like_ATP-bd"/>
</dbReference>
<evidence type="ECO:0000259" key="15">
    <source>
        <dbReference type="PROSITE" id="PS50929"/>
    </source>
</evidence>
<dbReference type="GO" id="GO:0008281">
    <property type="term" value="F:sulfonylurea receptor activity"/>
    <property type="evidence" value="ECO:0007669"/>
    <property type="project" value="InterPro"/>
</dbReference>
<proteinExistence type="inferred from homology"/>
<evidence type="ECO:0000256" key="5">
    <source>
        <dbReference type="ARBA" id="ARBA00022737"/>
    </source>
</evidence>
<evidence type="ECO:0000256" key="7">
    <source>
        <dbReference type="ARBA" id="ARBA00022840"/>
    </source>
</evidence>
<evidence type="ECO:0000256" key="9">
    <source>
        <dbReference type="ARBA" id="ARBA00023136"/>
    </source>
</evidence>
<evidence type="ECO:0000256" key="3">
    <source>
        <dbReference type="ARBA" id="ARBA00022448"/>
    </source>
</evidence>
<feature type="transmembrane region" description="Helical" evidence="13">
    <location>
        <begin position="148"/>
        <end position="166"/>
    </location>
</feature>